<feature type="domain" description="NADH:quinone oxidoreductase/Mrp antiporter transmembrane" evidence="7">
    <location>
        <begin position="143"/>
        <end position="455"/>
    </location>
</feature>
<feature type="transmembrane region" description="Helical" evidence="6">
    <location>
        <begin position="228"/>
        <end position="252"/>
    </location>
</feature>
<proteinExistence type="predicted"/>
<dbReference type="AlphaFoldDB" id="A0ABD5W339"/>
<evidence type="ECO:0000256" key="1">
    <source>
        <dbReference type="ARBA" id="ARBA00004651"/>
    </source>
</evidence>
<protein>
    <submittedName>
        <fullName evidence="8">Proton-conducting transporter membrane subunit</fullName>
    </submittedName>
</protein>
<feature type="transmembrane region" description="Helical" evidence="6">
    <location>
        <begin position="405"/>
        <end position="429"/>
    </location>
</feature>
<evidence type="ECO:0000256" key="5">
    <source>
        <dbReference type="ARBA" id="ARBA00023136"/>
    </source>
</evidence>
<organism evidence="8 9">
    <name type="scientific">Halovenus salina</name>
    <dbReference type="NCBI Taxonomy" id="1510225"/>
    <lineage>
        <taxon>Archaea</taxon>
        <taxon>Methanobacteriati</taxon>
        <taxon>Methanobacteriota</taxon>
        <taxon>Stenosarchaea group</taxon>
        <taxon>Halobacteria</taxon>
        <taxon>Halobacteriales</taxon>
        <taxon>Haloarculaceae</taxon>
        <taxon>Halovenus</taxon>
    </lineage>
</organism>
<dbReference type="GeneID" id="76629511"/>
<dbReference type="InterPro" id="IPR001750">
    <property type="entry name" value="ND/Mrp_TM"/>
</dbReference>
<evidence type="ECO:0000256" key="6">
    <source>
        <dbReference type="SAM" id="Phobius"/>
    </source>
</evidence>
<reference evidence="8 9" key="1">
    <citation type="journal article" date="2019" name="Int. J. Syst. Evol. Microbiol.">
        <title>The Global Catalogue of Microorganisms (GCM) 10K type strain sequencing project: providing services to taxonomists for standard genome sequencing and annotation.</title>
        <authorList>
            <consortium name="The Broad Institute Genomics Platform"/>
            <consortium name="The Broad Institute Genome Sequencing Center for Infectious Disease"/>
            <person name="Wu L."/>
            <person name="Ma J."/>
        </authorList>
    </citation>
    <scope>NUCLEOTIDE SEQUENCE [LARGE SCALE GENOMIC DNA]</scope>
    <source>
        <strain evidence="8 9">JCM 30072</strain>
    </source>
</reference>
<evidence type="ECO:0000259" key="7">
    <source>
        <dbReference type="Pfam" id="PF00361"/>
    </source>
</evidence>
<keyword evidence="9" id="KW-1185">Reference proteome</keyword>
<feature type="transmembrane region" description="Helical" evidence="6">
    <location>
        <begin position="95"/>
        <end position="114"/>
    </location>
</feature>
<feature type="transmembrane region" description="Helical" evidence="6">
    <location>
        <begin position="126"/>
        <end position="142"/>
    </location>
</feature>
<feature type="transmembrane region" description="Helical" evidence="6">
    <location>
        <begin position="34"/>
        <end position="55"/>
    </location>
</feature>
<keyword evidence="2" id="KW-1003">Cell membrane</keyword>
<sequence>MTEELLPVLLIVVPILAAALPVVLGLFRQQVGWPVAVGALSVEAVLAAWLGYAVYIGESRVVHVLGGETFGRKEVTIGGSDTEGFIVGIELVADALSGLLVVLVALVALAVLAYARRAGPRRNPFYSTYLLLTGGLMGLVLTGDLFNLFVFLEIVGLMTYALVASDRSGASTVAALKYLIIGTTGASMYLIGVGYLFVRTGTLNMVDVARVLAGEPNWVEGALYSEPLVAASFGFIAVGLATKAAIFPLHTWQPDAYSESPDSVTVLISALVSTTTAYALARITWTVFSPDFFAANPRAVEALLVIASVSVVAGSLLAAMQRRVKRVFAYSSVAQFGLIVMAIGTAVHPAASDQATQFAVYGVVVHLIGHAVIKGGLFAAVGALRSGTGAQYVGEFAGLAKQRPFLSGSIAVLGFSLVGVPPAVGFVGKWYIGLAAVEAELWPLVAVIFASTLLTLLYVARLVERLYFTPSPETTEAPEQVAADGSGSPSYGMVAVAVLAAVLAVALGFAGAELTDAMAPLVEAIQESSPEVHP</sequence>
<dbReference type="PANTHER" id="PTHR42703:SF1">
    <property type="entry name" value="NA(+)_H(+) ANTIPORTER SUBUNIT D1"/>
    <property type="match status" value="1"/>
</dbReference>
<feature type="transmembrane region" description="Helical" evidence="6">
    <location>
        <begin position="491"/>
        <end position="512"/>
    </location>
</feature>
<comment type="caution">
    <text evidence="8">The sequence shown here is derived from an EMBL/GenBank/DDBJ whole genome shotgun (WGS) entry which is preliminary data.</text>
</comment>
<feature type="transmembrane region" description="Helical" evidence="6">
    <location>
        <begin position="6"/>
        <end position="27"/>
    </location>
</feature>
<name>A0ABD5W339_9EURY</name>
<dbReference type="RefSeq" id="WP_267163392.1">
    <property type="nucleotide sequence ID" value="NZ_CP112972.1"/>
</dbReference>
<evidence type="ECO:0000313" key="9">
    <source>
        <dbReference type="Proteomes" id="UP001596445"/>
    </source>
</evidence>
<evidence type="ECO:0000256" key="3">
    <source>
        <dbReference type="ARBA" id="ARBA00022692"/>
    </source>
</evidence>
<keyword evidence="4 6" id="KW-1133">Transmembrane helix</keyword>
<dbReference type="GO" id="GO:0005886">
    <property type="term" value="C:plasma membrane"/>
    <property type="evidence" value="ECO:0007669"/>
    <property type="project" value="UniProtKB-SubCell"/>
</dbReference>
<dbReference type="EMBL" id="JBHSZI010000001">
    <property type="protein sequence ID" value="MFC7057623.1"/>
    <property type="molecule type" value="Genomic_DNA"/>
</dbReference>
<dbReference type="Proteomes" id="UP001596445">
    <property type="component" value="Unassembled WGS sequence"/>
</dbReference>
<feature type="transmembrane region" description="Helical" evidence="6">
    <location>
        <begin position="300"/>
        <end position="320"/>
    </location>
</feature>
<dbReference type="InterPro" id="IPR050586">
    <property type="entry name" value="CPA3_Na-H_Antiporter_D"/>
</dbReference>
<feature type="transmembrane region" description="Helical" evidence="6">
    <location>
        <begin position="176"/>
        <end position="198"/>
    </location>
</feature>
<dbReference type="PANTHER" id="PTHR42703">
    <property type="entry name" value="NADH DEHYDROGENASE"/>
    <property type="match status" value="1"/>
</dbReference>
<comment type="subcellular location">
    <subcellularLocation>
        <location evidence="1">Cell membrane</location>
        <topology evidence="1">Multi-pass membrane protein</topology>
    </subcellularLocation>
</comment>
<keyword evidence="5 6" id="KW-0472">Membrane</keyword>
<feature type="transmembrane region" description="Helical" evidence="6">
    <location>
        <begin position="148"/>
        <end position="164"/>
    </location>
</feature>
<feature type="transmembrane region" description="Helical" evidence="6">
    <location>
        <begin position="264"/>
        <end position="288"/>
    </location>
</feature>
<dbReference type="Pfam" id="PF00361">
    <property type="entry name" value="Proton_antipo_M"/>
    <property type="match status" value="1"/>
</dbReference>
<feature type="transmembrane region" description="Helical" evidence="6">
    <location>
        <begin position="359"/>
        <end position="384"/>
    </location>
</feature>
<evidence type="ECO:0000256" key="2">
    <source>
        <dbReference type="ARBA" id="ARBA00022475"/>
    </source>
</evidence>
<evidence type="ECO:0000256" key="4">
    <source>
        <dbReference type="ARBA" id="ARBA00022989"/>
    </source>
</evidence>
<feature type="transmembrane region" description="Helical" evidence="6">
    <location>
        <begin position="327"/>
        <end position="347"/>
    </location>
</feature>
<accession>A0ABD5W339</accession>
<keyword evidence="3 6" id="KW-0812">Transmembrane</keyword>
<evidence type="ECO:0000313" key="8">
    <source>
        <dbReference type="EMBL" id="MFC7057623.1"/>
    </source>
</evidence>
<dbReference type="PRINTS" id="PR01434">
    <property type="entry name" value="NADHDHGNASE5"/>
</dbReference>
<gene>
    <name evidence="8" type="ORF">ACFQQG_04850</name>
</gene>
<feature type="transmembrane region" description="Helical" evidence="6">
    <location>
        <begin position="441"/>
        <end position="460"/>
    </location>
</feature>